<evidence type="ECO:0000256" key="2">
    <source>
        <dbReference type="ARBA" id="ARBA00022670"/>
    </source>
</evidence>
<dbReference type="InterPro" id="IPR017790">
    <property type="entry name" value="Penicillin-binding_protein_2"/>
</dbReference>
<keyword evidence="7" id="KW-1185">Reference proteome</keyword>
<dbReference type="PANTHER" id="PTHR30627:SF2">
    <property type="entry name" value="PEPTIDOGLYCAN D,D-TRANSPEPTIDASE MRDA"/>
    <property type="match status" value="1"/>
</dbReference>
<protein>
    <submittedName>
        <fullName evidence="6">Penicillin-binding protein 2</fullName>
        <ecNumber evidence="6">3.4.16.4</ecNumber>
    </submittedName>
</protein>
<keyword evidence="6" id="KW-0121">Carboxypeptidase</keyword>
<accession>A0ABS6SFW2</accession>
<evidence type="ECO:0000256" key="3">
    <source>
        <dbReference type="ARBA" id="ARBA00022801"/>
    </source>
</evidence>
<dbReference type="PANTHER" id="PTHR30627">
    <property type="entry name" value="PEPTIDOGLYCAN D,D-TRANSPEPTIDASE"/>
    <property type="match status" value="1"/>
</dbReference>
<evidence type="ECO:0000259" key="5">
    <source>
        <dbReference type="Pfam" id="PF03717"/>
    </source>
</evidence>
<keyword evidence="3 6" id="KW-0378">Hydrolase</keyword>
<dbReference type="InterPro" id="IPR050515">
    <property type="entry name" value="Beta-lactam/transpept"/>
</dbReference>
<evidence type="ECO:0000256" key="1">
    <source>
        <dbReference type="ARBA" id="ARBA00022519"/>
    </source>
</evidence>
<dbReference type="Pfam" id="PF00905">
    <property type="entry name" value="Transpeptidase"/>
    <property type="match status" value="1"/>
</dbReference>
<reference evidence="6 7" key="1">
    <citation type="submission" date="2021-04" db="EMBL/GenBank/DDBJ databases">
        <authorList>
            <person name="Pira H."/>
            <person name="Risdian C."/>
            <person name="Wink J."/>
        </authorList>
    </citation>
    <scope>NUCLEOTIDE SEQUENCE [LARGE SCALE GENOMIC DNA]</scope>
    <source>
        <strain evidence="6 7">WHA3</strain>
    </source>
</reference>
<dbReference type="Proteomes" id="UP000722336">
    <property type="component" value="Unassembled WGS sequence"/>
</dbReference>
<dbReference type="InterPro" id="IPR001460">
    <property type="entry name" value="PCN-bd_Tpept"/>
</dbReference>
<feature type="domain" description="Penicillin-binding protein dimerisation" evidence="5">
    <location>
        <begin position="58"/>
        <end position="231"/>
    </location>
</feature>
<sequence>MKSDVQRDLTFTRRALFIGGVQAACGVLIGGRMVYLSVFEGEKYATLAEDNRVAVRLISPRRGWLTDRNGQPLAINQPEYRLEMIPEQVEDIPKTLARLSRLIDLSPQDITRIKEEAATRPGYLPIEVANNVDWENYSAINVRLPELDGVTPVRGFSRFYPDGDAVGHLMGYVAAPTREQYLEADRDPLFLHPAFKVGKDGVERTLDERLRGERGARRIEVNARGRVIRELDTRPDIPGENVRLSIDRDLQVFAARRIGPESGSVVVLDTVTGEVLAMVSMPAFDPNSFSDGISHKEWDALTSNEMNPLINKSIQGLYPPGSTFKPVTALAALAYGVDPADRVICNGGYSLGRHRFACWRRGGHGAVDLDKSIYQSCNVWYYTRGRQIGIDAIHDMGTKLGLGVTYDTLQLPNQKSGILPDPAWKRERYDQAWLVGETLNSSIGQGYNALSPLQIAVMTARIASGNRVMPTLLAGAEEIVQPLEIDPEHLAMVRHGMDLCVNGPAGTAGRSRLRLDNVRMGGKTGTAQVRSLAKNRGGFIPWKFRDHGLFVAFAPVEEPRYAISVTIEHGGGGSKAAAPIAKDVMTFLYDRDQAMASLARLEDGWNVERIAAEVVPVPDLDNANGDTRPT</sequence>
<dbReference type="NCBIfam" id="TIGR03423">
    <property type="entry name" value="pbp2_mrdA"/>
    <property type="match status" value="1"/>
</dbReference>
<name>A0ABS6SFW2_9SPHN</name>
<dbReference type="GO" id="GO:0009002">
    <property type="term" value="F:serine-type D-Ala-D-Ala carboxypeptidase activity"/>
    <property type="evidence" value="ECO:0007669"/>
    <property type="project" value="UniProtKB-EC"/>
</dbReference>
<comment type="caution">
    <text evidence="6">The sequence shown here is derived from an EMBL/GenBank/DDBJ whole genome shotgun (WGS) entry which is preliminary data.</text>
</comment>
<organism evidence="6 7">
    <name type="scientific">Pacificimonas pallii</name>
    <dbReference type="NCBI Taxonomy" id="2827236"/>
    <lineage>
        <taxon>Bacteria</taxon>
        <taxon>Pseudomonadati</taxon>
        <taxon>Pseudomonadota</taxon>
        <taxon>Alphaproteobacteria</taxon>
        <taxon>Sphingomonadales</taxon>
        <taxon>Sphingosinicellaceae</taxon>
        <taxon>Pacificimonas</taxon>
    </lineage>
</organism>
<dbReference type="InterPro" id="IPR005311">
    <property type="entry name" value="PBP_dimer"/>
</dbReference>
<gene>
    <name evidence="6" type="primary">mrdA</name>
    <name evidence="6" type="ORF">KCG44_09100</name>
</gene>
<keyword evidence="1" id="KW-1003">Cell membrane</keyword>
<keyword evidence="1" id="KW-0997">Cell inner membrane</keyword>
<proteinExistence type="predicted"/>
<dbReference type="EMBL" id="JAGSPA010000003">
    <property type="protein sequence ID" value="MBV7256938.1"/>
    <property type="molecule type" value="Genomic_DNA"/>
</dbReference>
<dbReference type="EC" id="3.4.16.4" evidence="6"/>
<evidence type="ECO:0000313" key="6">
    <source>
        <dbReference type="EMBL" id="MBV7256938.1"/>
    </source>
</evidence>
<keyword evidence="1" id="KW-0472">Membrane</keyword>
<feature type="domain" description="Penicillin-binding protein transpeptidase" evidence="4">
    <location>
        <begin position="263"/>
        <end position="585"/>
    </location>
</feature>
<dbReference type="RefSeq" id="WP_218445779.1">
    <property type="nucleotide sequence ID" value="NZ_JAGSPA010000003.1"/>
</dbReference>
<keyword evidence="2" id="KW-0645">Protease</keyword>
<evidence type="ECO:0000259" key="4">
    <source>
        <dbReference type="Pfam" id="PF00905"/>
    </source>
</evidence>
<dbReference type="Pfam" id="PF03717">
    <property type="entry name" value="PBP_dimer"/>
    <property type="match status" value="1"/>
</dbReference>
<evidence type="ECO:0000313" key="7">
    <source>
        <dbReference type="Proteomes" id="UP000722336"/>
    </source>
</evidence>